<dbReference type="InterPro" id="IPR057336">
    <property type="entry name" value="GerAC_N"/>
</dbReference>
<keyword evidence="5" id="KW-0472">Membrane</keyword>
<keyword evidence="12" id="KW-1185">Reference proteome</keyword>
<comment type="caution">
    <text evidence="11">The sequence shown here is derived from an EMBL/GenBank/DDBJ whole genome shotgun (WGS) entry which is preliminary data.</text>
</comment>
<dbReference type="RefSeq" id="WP_307016272.1">
    <property type="nucleotide sequence ID" value="NZ_JAUANV010000017.1"/>
</dbReference>
<dbReference type="InterPro" id="IPR008844">
    <property type="entry name" value="Spore_GerAC-like"/>
</dbReference>
<protein>
    <submittedName>
        <fullName evidence="11">Spore germination protein KC</fullName>
    </submittedName>
</protein>
<evidence type="ECO:0000256" key="6">
    <source>
        <dbReference type="ARBA" id="ARBA00023139"/>
    </source>
</evidence>
<feature type="chain" id="PRO_5045409467" evidence="8">
    <location>
        <begin position="27"/>
        <end position="388"/>
    </location>
</feature>
<evidence type="ECO:0000256" key="1">
    <source>
        <dbReference type="ARBA" id="ARBA00004635"/>
    </source>
</evidence>
<dbReference type="Pfam" id="PF05504">
    <property type="entry name" value="Spore_GerAC"/>
    <property type="match status" value="1"/>
</dbReference>
<dbReference type="InterPro" id="IPR046953">
    <property type="entry name" value="Spore_GerAC-like_C"/>
</dbReference>
<dbReference type="Gene3D" id="3.30.300.210">
    <property type="entry name" value="Nutrient germinant receptor protein C, domain 3"/>
    <property type="match status" value="1"/>
</dbReference>
<organism evidence="11 12">
    <name type="scientific">Alicyclobacillus cycloheptanicus</name>
    <dbReference type="NCBI Taxonomy" id="1457"/>
    <lineage>
        <taxon>Bacteria</taxon>
        <taxon>Bacillati</taxon>
        <taxon>Bacillota</taxon>
        <taxon>Bacilli</taxon>
        <taxon>Bacillales</taxon>
        <taxon>Alicyclobacillaceae</taxon>
        <taxon>Alicyclobacillus</taxon>
    </lineage>
</organism>
<accession>A0ABT9XJD6</accession>
<keyword evidence="7" id="KW-0449">Lipoprotein</keyword>
<dbReference type="EMBL" id="JAUSTP010000016">
    <property type="protein sequence ID" value="MDQ0190235.1"/>
    <property type="molecule type" value="Genomic_DNA"/>
</dbReference>
<keyword evidence="4 8" id="KW-0732">Signal</keyword>
<evidence type="ECO:0000313" key="12">
    <source>
        <dbReference type="Proteomes" id="UP001232973"/>
    </source>
</evidence>
<proteinExistence type="inferred from homology"/>
<feature type="signal peptide" evidence="8">
    <location>
        <begin position="1"/>
        <end position="26"/>
    </location>
</feature>
<keyword evidence="6" id="KW-0564">Palmitate</keyword>
<evidence type="ECO:0000256" key="2">
    <source>
        <dbReference type="ARBA" id="ARBA00007886"/>
    </source>
</evidence>
<evidence type="ECO:0000259" key="9">
    <source>
        <dbReference type="Pfam" id="PF05504"/>
    </source>
</evidence>
<evidence type="ECO:0000313" key="11">
    <source>
        <dbReference type="EMBL" id="MDQ0190235.1"/>
    </source>
</evidence>
<dbReference type="InterPro" id="IPR038501">
    <property type="entry name" value="Spore_GerAC_C_sf"/>
</dbReference>
<dbReference type="Proteomes" id="UP001232973">
    <property type="component" value="Unassembled WGS sequence"/>
</dbReference>
<feature type="domain" description="Spore germination protein N-terminal" evidence="10">
    <location>
        <begin position="25"/>
        <end position="199"/>
    </location>
</feature>
<evidence type="ECO:0000256" key="7">
    <source>
        <dbReference type="ARBA" id="ARBA00023288"/>
    </source>
</evidence>
<evidence type="ECO:0000256" key="3">
    <source>
        <dbReference type="ARBA" id="ARBA00022544"/>
    </source>
</evidence>
<reference evidence="11 12" key="1">
    <citation type="submission" date="2023-07" db="EMBL/GenBank/DDBJ databases">
        <title>Genomic Encyclopedia of Type Strains, Phase IV (KMG-IV): sequencing the most valuable type-strain genomes for metagenomic binning, comparative biology and taxonomic classification.</title>
        <authorList>
            <person name="Goeker M."/>
        </authorList>
    </citation>
    <scope>NUCLEOTIDE SEQUENCE [LARGE SCALE GENOMIC DNA]</scope>
    <source>
        <strain evidence="11 12">DSM 4006</strain>
    </source>
</reference>
<comment type="subcellular location">
    <subcellularLocation>
        <location evidence="1">Membrane</location>
        <topology evidence="1">Lipid-anchor</topology>
    </subcellularLocation>
</comment>
<dbReference type="PANTHER" id="PTHR35789">
    <property type="entry name" value="SPORE GERMINATION PROTEIN B3"/>
    <property type="match status" value="1"/>
</dbReference>
<dbReference type="Pfam" id="PF25198">
    <property type="entry name" value="Spore_GerAC_N"/>
    <property type="match status" value="1"/>
</dbReference>
<dbReference type="PANTHER" id="PTHR35789:SF1">
    <property type="entry name" value="SPORE GERMINATION PROTEIN B3"/>
    <property type="match status" value="1"/>
</dbReference>
<feature type="domain" description="Spore germination GerAC-like C-terminal" evidence="9">
    <location>
        <begin position="218"/>
        <end position="381"/>
    </location>
</feature>
<sequence length="388" mass="43481">MKRPKVWRQLAMCSLLLFLCTGCWDAAEIDDLAIVTAAGWDIQGSNVVTSVQVARPSELGSTSGGGSGGSTGTSQTFVLEQGVGVDPVSALEEARRKLSRRMILSHREVLVLGEDFARQQGVSTLLDEVVRDPQSRLRTDVLVAYHTNAEDILKLPYALNRMPARAIRGMEQTGTMPRVDAREFIADLTDDRDPYAVGIEPVETLSENEPQTFRLDHVAVFRRDKLVGWLENRQVEGLLWIEGEMRNLSTTVSVPGRGYVGLKLDTERSTVTPVLQRGRPEIRITVQATDDIIENGTSLDFNQQQAVEQVRAAAEQQIESDIKRTLDVLQHQYHADICGFGQKLYEHYPRLYQTQLKPNWDQVYENLPVDVQVNLQVRRSGLTVQSLK</sequence>
<gene>
    <name evidence="11" type="ORF">J2S03_002099</name>
</gene>
<evidence type="ECO:0000256" key="4">
    <source>
        <dbReference type="ARBA" id="ARBA00022729"/>
    </source>
</evidence>
<name>A0ABT9XJD6_9BACL</name>
<evidence type="ECO:0000259" key="10">
    <source>
        <dbReference type="Pfam" id="PF25198"/>
    </source>
</evidence>
<evidence type="ECO:0000256" key="8">
    <source>
        <dbReference type="SAM" id="SignalP"/>
    </source>
</evidence>
<comment type="similarity">
    <text evidence="2">Belongs to the GerABKC lipoprotein family.</text>
</comment>
<keyword evidence="3" id="KW-0309">Germination</keyword>
<evidence type="ECO:0000256" key="5">
    <source>
        <dbReference type="ARBA" id="ARBA00023136"/>
    </source>
</evidence>
<dbReference type="NCBIfam" id="TIGR02887">
    <property type="entry name" value="spore_ger_x_C"/>
    <property type="match status" value="1"/>
</dbReference>